<evidence type="ECO:0008006" key="11">
    <source>
        <dbReference type="Google" id="ProtNLM"/>
    </source>
</evidence>
<evidence type="ECO:0000256" key="5">
    <source>
        <dbReference type="ARBA" id="ARBA00023049"/>
    </source>
</evidence>
<evidence type="ECO:0000259" key="8">
    <source>
        <dbReference type="Pfam" id="PF07504"/>
    </source>
</evidence>
<feature type="signal peptide" evidence="6">
    <location>
        <begin position="1"/>
        <end position="20"/>
    </location>
</feature>
<reference evidence="9" key="1">
    <citation type="journal article" date="2014" name="Int. J. Syst. Evol. Microbiol.">
        <title>Complete genome sequence of Corynebacterium casei LMG S-19264T (=DSM 44701T), isolated from a smear-ripened cheese.</title>
        <authorList>
            <consortium name="US DOE Joint Genome Institute (JGI-PGF)"/>
            <person name="Walter F."/>
            <person name="Albersmeier A."/>
            <person name="Kalinowski J."/>
            <person name="Ruckert C."/>
        </authorList>
    </citation>
    <scope>NUCLEOTIDE SEQUENCE</scope>
    <source>
        <strain evidence="9">KCTC 32182</strain>
    </source>
</reference>
<dbReference type="GO" id="GO:0008237">
    <property type="term" value="F:metallopeptidase activity"/>
    <property type="evidence" value="ECO:0007669"/>
    <property type="project" value="UniProtKB-KW"/>
</dbReference>
<dbReference type="InterPro" id="IPR011096">
    <property type="entry name" value="FTP_domain"/>
</dbReference>
<dbReference type="EMBL" id="BMYX01000006">
    <property type="protein sequence ID" value="GGY12172.1"/>
    <property type="molecule type" value="Genomic_DNA"/>
</dbReference>
<feature type="domain" description="FTP" evidence="8">
    <location>
        <begin position="52"/>
        <end position="81"/>
    </location>
</feature>
<evidence type="ECO:0000313" key="10">
    <source>
        <dbReference type="Proteomes" id="UP000645257"/>
    </source>
</evidence>
<dbReference type="Pfam" id="PF07504">
    <property type="entry name" value="FTP"/>
    <property type="match status" value="1"/>
</dbReference>
<evidence type="ECO:0000256" key="4">
    <source>
        <dbReference type="ARBA" id="ARBA00022833"/>
    </source>
</evidence>
<keyword evidence="1" id="KW-0645">Protease</keyword>
<keyword evidence="2" id="KW-0479">Metal-binding</keyword>
<dbReference type="Proteomes" id="UP000645257">
    <property type="component" value="Unassembled WGS sequence"/>
</dbReference>
<dbReference type="Pfam" id="PF03413">
    <property type="entry name" value="PepSY"/>
    <property type="match status" value="1"/>
</dbReference>
<keyword evidence="10" id="KW-1185">Reference proteome</keyword>
<accession>A0A918P0N9</accession>
<keyword evidence="6" id="KW-0732">Signal</keyword>
<dbReference type="PANTHER" id="PTHR33794:SF1">
    <property type="entry name" value="BACILLOLYSIN"/>
    <property type="match status" value="1"/>
</dbReference>
<dbReference type="RefSeq" id="WP_189532686.1">
    <property type="nucleotide sequence ID" value="NZ_BMYX01000006.1"/>
</dbReference>
<evidence type="ECO:0000256" key="6">
    <source>
        <dbReference type="SAM" id="SignalP"/>
    </source>
</evidence>
<organism evidence="9 10">
    <name type="scientific">Paludibacterium paludis</name>
    <dbReference type="NCBI Taxonomy" id="1225769"/>
    <lineage>
        <taxon>Bacteria</taxon>
        <taxon>Pseudomonadati</taxon>
        <taxon>Pseudomonadota</taxon>
        <taxon>Betaproteobacteria</taxon>
        <taxon>Neisseriales</taxon>
        <taxon>Chromobacteriaceae</taxon>
        <taxon>Paludibacterium</taxon>
    </lineage>
</organism>
<gene>
    <name evidence="9" type="ORF">GCM10011289_14070</name>
</gene>
<evidence type="ECO:0000259" key="7">
    <source>
        <dbReference type="Pfam" id="PF03413"/>
    </source>
</evidence>
<dbReference type="Gene3D" id="3.10.450.490">
    <property type="match status" value="1"/>
</dbReference>
<feature type="chain" id="PRO_5036964856" description="Peptidase YpeB-like protein" evidence="6">
    <location>
        <begin position="21"/>
        <end position="187"/>
    </location>
</feature>
<dbReference type="GO" id="GO:0046872">
    <property type="term" value="F:metal ion binding"/>
    <property type="evidence" value="ECO:0007669"/>
    <property type="project" value="UniProtKB-KW"/>
</dbReference>
<evidence type="ECO:0000313" key="9">
    <source>
        <dbReference type="EMBL" id="GGY12172.1"/>
    </source>
</evidence>
<comment type="caution">
    <text evidence="9">The sequence shown here is derived from an EMBL/GenBank/DDBJ whole genome shotgun (WGS) entry which is preliminary data.</text>
</comment>
<dbReference type="PANTHER" id="PTHR33794">
    <property type="entry name" value="BACILLOLYSIN"/>
    <property type="match status" value="1"/>
</dbReference>
<evidence type="ECO:0000256" key="1">
    <source>
        <dbReference type="ARBA" id="ARBA00022670"/>
    </source>
</evidence>
<evidence type="ECO:0000256" key="2">
    <source>
        <dbReference type="ARBA" id="ARBA00022723"/>
    </source>
</evidence>
<evidence type="ECO:0000256" key="3">
    <source>
        <dbReference type="ARBA" id="ARBA00022801"/>
    </source>
</evidence>
<dbReference type="InterPro" id="IPR050728">
    <property type="entry name" value="Zinc_Metalloprotease_M4"/>
</dbReference>
<feature type="domain" description="PepSY" evidence="7">
    <location>
        <begin position="108"/>
        <end position="174"/>
    </location>
</feature>
<proteinExistence type="predicted"/>
<keyword evidence="3" id="KW-0378">Hydrolase</keyword>
<dbReference type="Gene3D" id="3.10.450.40">
    <property type="match status" value="1"/>
</dbReference>
<dbReference type="InterPro" id="IPR025711">
    <property type="entry name" value="PepSY"/>
</dbReference>
<protein>
    <recommendedName>
        <fullName evidence="11">Peptidase YpeB-like protein</fullName>
    </recommendedName>
</protein>
<reference evidence="9" key="2">
    <citation type="submission" date="2020-09" db="EMBL/GenBank/DDBJ databases">
        <authorList>
            <person name="Sun Q."/>
            <person name="Kim S."/>
        </authorList>
    </citation>
    <scope>NUCLEOTIDE SEQUENCE</scope>
    <source>
        <strain evidence="9">KCTC 32182</strain>
    </source>
</reference>
<dbReference type="GO" id="GO:0006508">
    <property type="term" value="P:proteolysis"/>
    <property type="evidence" value="ECO:0007669"/>
    <property type="project" value="UniProtKB-KW"/>
</dbReference>
<name>A0A918P0N9_9NEIS</name>
<keyword evidence="4" id="KW-0862">Zinc</keyword>
<keyword evidence="5" id="KW-0482">Metalloprotease</keyword>
<sequence>MRGALPLVLFLSLASSGALAAEWIDLATTASPSLEDSLRTPAMKDCELREERSLRRPDGKRVVRYRQYYRSVPVYGETVVVDDGVPSGRLLSGIDHDLPAVTPRLDGDAALARARENDGGKPARNAKSELFVYLDGSRAHLVYQVSYLIISGADKPSRPFVLVDANSGTVLKRWEGLATAPDRGIIP</sequence>
<dbReference type="AlphaFoldDB" id="A0A918P0N9"/>